<comment type="caution">
    <text evidence="1">The sequence shown here is derived from an EMBL/GenBank/DDBJ whole genome shotgun (WGS) entry which is preliminary data.</text>
</comment>
<dbReference type="EMBL" id="JAUKTV010000001">
    <property type="protein sequence ID" value="KAK0748365.1"/>
    <property type="molecule type" value="Genomic_DNA"/>
</dbReference>
<protein>
    <submittedName>
        <fullName evidence="1">Uncharacterized protein</fullName>
    </submittedName>
</protein>
<keyword evidence="2" id="KW-1185">Reference proteome</keyword>
<name>A0AA40K734_9PEZI</name>
<sequence length="73" mass="8200">ILYAHISTISSSLTIRKRSISNTWRPCAVSLRRLEFTLTQRSRSQGRYPAIQLLGYIVGGDGSTRTDDRIAAF</sequence>
<dbReference type="AlphaFoldDB" id="A0AA40K734"/>
<organism evidence="1 2">
    <name type="scientific">Apiosordaria backusii</name>
    <dbReference type="NCBI Taxonomy" id="314023"/>
    <lineage>
        <taxon>Eukaryota</taxon>
        <taxon>Fungi</taxon>
        <taxon>Dikarya</taxon>
        <taxon>Ascomycota</taxon>
        <taxon>Pezizomycotina</taxon>
        <taxon>Sordariomycetes</taxon>
        <taxon>Sordariomycetidae</taxon>
        <taxon>Sordariales</taxon>
        <taxon>Lasiosphaeriaceae</taxon>
        <taxon>Apiosordaria</taxon>
    </lineage>
</organism>
<proteinExistence type="predicted"/>
<accession>A0AA40K734</accession>
<feature type="non-terminal residue" evidence="1">
    <location>
        <position position="1"/>
    </location>
</feature>
<gene>
    <name evidence="1" type="ORF">B0T21DRAFT_21327</name>
</gene>
<evidence type="ECO:0000313" key="1">
    <source>
        <dbReference type="EMBL" id="KAK0748365.1"/>
    </source>
</evidence>
<evidence type="ECO:0000313" key="2">
    <source>
        <dbReference type="Proteomes" id="UP001172159"/>
    </source>
</evidence>
<reference evidence="1" key="1">
    <citation type="submission" date="2023-06" db="EMBL/GenBank/DDBJ databases">
        <title>Genome-scale phylogeny and comparative genomics of the fungal order Sordariales.</title>
        <authorList>
            <consortium name="Lawrence Berkeley National Laboratory"/>
            <person name="Hensen N."/>
            <person name="Bonometti L."/>
            <person name="Westerberg I."/>
            <person name="Brannstrom I.O."/>
            <person name="Guillou S."/>
            <person name="Cros-Aarteil S."/>
            <person name="Calhoun S."/>
            <person name="Haridas S."/>
            <person name="Kuo A."/>
            <person name="Mondo S."/>
            <person name="Pangilinan J."/>
            <person name="Riley R."/>
            <person name="Labutti K."/>
            <person name="Andreopoulos B."/>
            <person name="Lipzen A."/>
            <person name="Chen C."/>
            <person name="Yanf M."/>
            <person name="Daum C."/>
            <person name="Ng V."/>
            <person name="Clum A."/>
            <person name="Steindorff A."/>
            <person name="Ohm R."/>
            <person name="Martin F."/>
            <person name="Silar P."/>
            <person name="Natvig D."/>
            <person name="Lalanne C."/>
            <person name="Gautier V."/>
            <person name="Ament-Velasquez S.L."/>
            <person name="Kruys A."/>
            <person name="Hutchinson M.I."/>
            <person name="Powell A.J."/>
            <person name="Barry K."/>
            <person name="Miller A.N."/>
            <person name="Grigoriev I.V."/>
            <person name="Debuchy R."/>
            <person name="Gladieux P."/>
            <person name="Thoren M.H."/>
            <person name="Johannesson H."/>
        </authorList>
    </citation>
    <scope>NUCLEOTIDE SEQUENCE</scope>
    <source>
        <strain evidence="1">CBS 540.89</strain>
    </source>
</reference>
<dbReference type="Proteomes" id="UP001172159">
    <property type="component" value="Unassembled WGS sequence"/>
</dbReference>